<reference evidence="1 2" key="1">
    <citation type="submission" date="2019-03" db="EMBL/GenBank/DDBJ databases">
        <title>First draft genome of Liparis tanakae, snailfish: a comprehensive survey of snailfish specific genes.</title>
        <authorList>
            <person name="Kim W."/>
            <person name="Song I."/>
            <person name="Jeong J.-H."/>
            <person name="Kim D."/>
            <person name="Kim S."/>
            <person name="Ryu S."/>
            <person name="Song J.Y."/>
            <person name="Lee S.K."/>
        </authorList>
    </citation>
    <scope>NUCLEOTIDE SEQUENCE [LARGE SCALE GENOMIC DNA]</scope>
    <source>
        <tissue evidence="1">Muscle</tissue>
    </source>
</reference>
<comment type="caution">
    <text evidence="1">The sequence shown here is derived from an EMBL/GenBank/DDBJ whole genome shotgun (WGS) entry which is preliminary data.</text>
</comment>
<evidence type="ECO:0000313" key="2">
    <source>
        <dbReference type="Proteomes" id="UP000314294"/>
    </source>
</evidence>
<gene>
    <name evidence="1" type="ORF">EYF80_060403</name>
</gene>
<name>A0A4Z2EKH4_9TELE</name>
<dbReference type="Proteomes" id="UP000314294">
    <property type="component" value="Unassembled WGS sequence"/>
</dbReference>
<proteinExistence type="predicted"/>
<keyword evidence="2" id="KW-1185">Reference proteome</keyword>
<accession>A0A4Z2EKH4</accession>
<protein>
    <submittedName>
        <fullName evidence="1">Uncharacterized protein</fullName>
    </submittedName>
</protein>
<evidence type="ECO:0000313" key="1">
    <source>
        <dbReference type="EMBL" id="TNN29447.1"/>
    </source>
</evidence>
<dbReference type="EMBL" id="SRLO01005644">
    <property type="protein sequence ID" value="TNN29447.1"/>
    <property type="molecule type" value="Genomic_DNA"/>
</dbReference>
<sequence length="112" mass="12655">MVPSEKPAGQLLSLKTTCVSRKLLTQRVPGRPRHRGNRIVGQRRIVAPELWDSGREQGLSLRTDPVHPAGTQRPVGRYLQEERPRLTDPRVKMSIDLGVVVLYNSAQRYMCA</sequence>
<organism evidence="1 2">
    <name type="scientific">Liparis tanakae</name>
    <name type="common">Tanaka's snailfish</name>
    <dbReference type="NCBI Taxonomy" id="230148"/>
    <lineage>
        <taxon>Eukaryota</taxon>
        <taxon>Metazoa</taxon>
        <taxon>Chordata</taxon>
        <taxon>Craniata</taxon>
        <taxon>Vertebrata</taxon>
        <taxon>Euteleostomi</taxon>
        <taxon>Actinopterygii</taxon>
        <taxon>Neopterygii</taxon>
        <taxon>Teleostei</taxon>
        <taxon>Neoteleostei</taxon>
        <taxon>Acanthomorphata</taxon>
        <taxon>Eupercaria</taxon>
        <taxon>Perciformes</taxon>
        <taxon>Cottioidei</taxon>
        <taxon>Cottales</taxon>
        <taxon>Liparidae</taxon>
        <taxon>Liparis</taxon>
    </lineage>
</organism>
<dbReference type="AlphaFoldDB" id="A0A4Z2EKH4"/>